<keyword evidence="3 7" id="KW-0694">RNA-binding</keyword>
<dbReference type="Gene3D" id="3.10.430.100">
    <property type="entry name" value="Ribosomal protein L9, C-terminal domain"/>
    <property type="match status" value="1"/>
</dbReference>
<dbReference type="STRING" id="1851148.SMSP2_00440"/>
<dbReference type="InterPro" id="IPR000244">
    <property type="entry name" value="Ribosomal_bL9"/>
</dbReference>
<name>A0A1Q2MBQ7_9BACT</name>
<feature type="domain" description="Ribosomal protein L9" evidence="9">
    <location>
        <begin position="13"/>
        <end position="40"/>
    </location>
</feature>
<dbReference type="PROSITE" id="PS00651">
    <property type="entry name" value="RIBOSOMAL_L9"/>
    <property type="match status" value="1"/>
</dbReference>
<dbReference type="GO" id="GO:0019843">
    <property type="term" value="F:rRNA binding"/>
    <property type="evidence" value="ECO:0007669"/>
    <property type="project" value="UniProtKB-UniRule"/>
</dbReference>
<dbReference type="SUPFAM" id="SSF55653">
    <property type="entry name" value="Ribosomal protein L9 C-domain"/>
    <property type="match status" value="1"/>
</dbReference>
<dbReference type="Pfam" id="PF03948">
    <property type="entry name" value="Ribosomal_L9_C"/>
    <property type="match status" value="1"/>
</dbReference>
<evidence type="ECO:0000256" key="2">
    <source>
        <dbReference type="ARBA" id="ARBA00022730"/>
    </source>
</evidence>
<dbReference type="GO" id="GO:0006412">
    <property type="term" value="P:translation"/>
    <property type="evidence" value="ECO:0007669"/>
    <property type="project" value="UniProtKB-UniRule"/>
</dbReference>
<dbReference type="OrthoDB" id="9788336at2"/>
<proteinExistence type="inferred from homology"/>
<feature type="compositionally biased region" description="Acidic residues" evidence="8">
    <location>
        <begin position="150"/>
        <end position="175"/>
    </location>
</feature>
<protein>
    <recommendedName>
        <fullName evidence="6 7">Large ribosomal subunit protein bL9</fullName>
    </recommendedName>
</protein>
<dbReference type="SUPFAM" id="SSF55658">
    <property type="entry name" value="L9 N-domain-like"/>
    <property type="match status" value="1"/>
</dbReference>
<evidence type="ECO:0000313" key="10">
    <source>
        <dbReference type="EMBL" id="AQQ70099.1"/>
    </source>
</evidence>
<evidence type="ECO:0000256" key="3">
    <source>
        <dbReference type="ARBA" id="ARBA00022884"/>
    </source>
</evidence>
<dbReference type="GO" id="GO:0005840">
    <property type="term" value="C:ribosome"/>
    <property type="evidence" value="ECO:0007669"/>
    <property type="project" value="UniProtKB-KW"/>
</dbReference>
<dbReference type="Proteomes" id="UP000188181">
    <property type="component" value="Chromosome"/>
</dbReference>
<evidence type="ECO:0000313" key="11">
    <source>
        <dbReference type="Proteomes" id="UP000188181"/>
    </source>
</evidence>
<dbReference type="InterPro" id="IPR009027">
    <property type="entry name" value="Ribosomal_bL9/RNase_H1_N"/>
</dbReference>
<dbReference type="GO" id="GO:0003735">
    <property type="term" value="F:structural constituent of ribosome"/>
    <property type="evidence" value="ECO:0007669"/>
    <property type="project" value="InterPro"/>
</dbReference>
<dbReference type="RefSeq" id="WP_146682391.1">
    <property type="nucleotide sequence ID" value="NZ_CP019646.1"/>
</dbReference>
<dbReference type="PANTHER" id="PTHR21368">
    <property type="entry name" value="50S RIBOSOMAL PROTEIN L9"/>
    <property type="match status" value="1"/>
</dbReference>
<dbReference type="InterPro" id="IPR020594">
    <property type="entry name" value="Ribosomal_bL9_bac/chp"/>
</dbReference>
<keyword evidence="5 7" id="KW-0687">Ribonucleoprotein</keyword>
<dbReference type="HAMAP" id="MF_00503">
    <property type="entry name" value="Ribosomal_bL9"/>
    <property type="match status" value="1"/>
</dbReference>
<dbReference type="GO" id="GO:1990904">
    <property type="term" value="C:ribonucleoprotein complex"/>
    <property type="evidence" value="ECO:0007669"/>
    <property type="project" value="UniProtKB-KW"/>
</dbReference>
<evidence type="ECO:0000256" key="8">
    <source>
        <dbReference type="SAM" id="MobiDB-lite"/>
    </source>
</evidence>
<comment type="similarity">
    <text evidence="1 7">Belongs to the bacterial ribosomal protein bL9 family.</text>
</comment>
<accession>A0A1Q2MBQ7</accession>
<gene>
    <name evidence="7 10" type="primary">rplI</name>
    <name evidence="10" type="ORF">SMSP2_00440</name>
</gene>
<sequence>MKVLLLDDVEKLGWLGDIVEVKDGYARNFLVPCGFAAIPSEANIKQIAAEKAARAELRRQQRDKLEAIAKATEAAFVSIETKANEQGHLFGSVTNEMIAAKLREAGYEVADKMVALESHIKQVGTYEVAIKFAADLSCMVTVSVMAPGLESEETVESGQDTAEESAEESEQDSADETVKES</sequence>
<dbReference type="InterPro" id="IPR020069">
    <property type="entry name" value="Ribosomal_bL9_C"/>
</dbReference>
<evidence type="ECO:0000256" key="7">
    <source>
        <dbReference type="HAMAP-Rule" id="MF_00503"/>
    </source>
</evidence>
<dbReference type="EMBL" id="CP019646">
    <property type="protein sequence ID" value="AQQ70099.1"/>
    <property type="molecule type" value="Genomic_DNA"/>
</dbReference>
<dbReference type="NCBIfam" id="TIGR00158">
    <property type="entry name" value="L9"/>
    <property type="match status" value="1"/>
</dbReference>
<dbReference type="InterPro" id="IPR036935">
    <property type="entry name" value="Ribosomal_bL9_N_sf"/>
</dbReference>
<dbReference type="InterPro" id="IPR020070">
    <property type="entry name" value="Ribosomal_bL9_N"/>
</dbReference>
<evidence type="ECO:0000259" key="9">
    <source>
        <dbReference type="PROSITE" id="PS00651"/>
    </source>
</evidence>
<comment type="function">
    <text evidence="7">Binds to the 23S rRNA.</text>
</comment>
<organism evidence="10 11">
    <name type="scientific">Limihaloglobus sulfuriphilus</name>
    <dbReference type="NCBI Taxonomy" id="1851148"/>
    <lineage>
        <taxon>Bacteria</taxon>
        <taxon>Pseudomonadati</taxon>
        <taxon>Planctomycetota</taxon>
        <taxon>Phycisphaerae</taxon>
        <taxon>Sedimentisphaerales</taxon>
        <taxon>Sedimentisphaeraceae</taxon>
        <taxon>Limihaloglobus</taxon>
    </lineage>
</organism>
<evidence type="ECO:0000256" key="1">
    <source>
        <dbReference type="ARBA" id="ARBA00010605"/>
    </source>
</evidence>
<dbReference type="AlphaFoldDB" id="A0A1Q2MBQ7"/>
<evidence type="ECO:0000256" key="6">
    <source>
        <dbReference type="ARBA" id="ARBA00035292"/>
    </source>
</evidence>
<dbReference type="Gene3D" id="3.40.5.10">
    <property type="entry name" value="Ribosomal protein L9, N-terminal domain"/>
    <property type="match status" value="1"/>
</dbReference>
<dbReference type="Pfam" id="PF01281">
    <property type="entry name" value="Ribosomal_L9_N"/>
    <property type="match status" value="1"/>
</dbReference>
<keyword evidence="11" id="KW-1185">Reference proteome</keyword>
<reference evidence="11" key="1">
    <citation type="submission" date="2017-02" db="EMBL/GenBank/DDBJ databases">
        <title>Comparative genomics and description of representatives of a novel lineage of planctomycetes thriving in anoxic sediments.</title>
        <authorList>
            <person name="Spring S."/>
            <person name="Bunk B."/>
            <person name="Sproer C."/>
        </authorList>
    </citation>
    <scope>NUCLEOTIDE SEQUENCE [LARGE SCALE GENOMIC DNA]</scope>
    <source>
        <strain evidence="11">SM-Chi-D1</strain>
    </source>
</reference>
<keyword evidence="4 7" id="KW-0689">Ribosomal protein</keyword>
<evidence type="ECO:0000256" key="5">
    <source>
        <dbReference type="ARBA" id="ARBA00023274"/>
    </source>
</evidence>
<dbReference type="KEGG" id="pbas:SMSP2_00440"/>
<keyword evidence="2 7" id="KW-0699">rRNA-binding</keyword>
<evidence type="ECO:0000256" key="4">
    <source>
        <dbReference type="ARBA" id="ARBA00022980"/>
    </source>
</evidence>
<dbReference type="InterPro" id="IPR036791">
    <property type="entry name" value="Ribosomal_bL9_C_sf"/>
</dbReference>
<feature type="region of interest" description="Disordered" evidence="8">
    <location>
        <begin position="147"/>
        <end position="181"/>
    </location>
</feature>